<evidence type="ECO:0000259" key="2">
    <source>
        <dbReference type="Pfam" id="PF14805"/>
    </source>
</evidence>
<dbReference type="OrthoDB" id="9775362at2"/>
<sequence length="274" mass="29881">MTHSTWIQTIENAWKDRTLLKQTDVQTIIRSIIAALDIGEVRIAMPTDEGWQVNEWAKKAILLYFLIQEMEIMEIGQLSFYDKIPLKHSFKELGVRVVPPAVVRYGSCLKPGVILMASYVNIGAYIGESTMIDIGAAVGSCAQLGKNIHLSAGAVIGGVLEPLQAKPVIIEDDVFIGAKCIVVEGVIIGRGAVLGANVTLTASTRILDVTEPGKPKQYRGYVPENSVVIPGSYPKQFPAGEYQVPCALIIGKRNQNTDSKVSLNEVLRSYDLNL</sequence>
<proteinExistence type="inferred from homology"/>
<dbReference type="InterPro" id="IPR001451">
    <property type="entry name" value="Hexapep"/>
</dbReference>
<dbReference type="HOGENOM" id="CLU_050859_0_1_10"/>
<evidence type="ECO:0000313" key="4">
    <source>
        <dbReference type="Proteomes" id="UP000001227"/>
    </source>
</evidence>
<organism evidence="3 4">
    <name type="scientific">Amoebophilus asiaticus (strain 5a2)</name>
    <dbReference type="NCBI Taxonomy" id="452471"/>
    <lineage>
        <taxon>Bacteria</taxon>
        <taxon>Pseudomonadati</taxon>
        <taxon>Bacteroidota</taxon>
        <taxon>Cytophagia</taxon>
        <taxon>Cytophagales</taxon>
        <taxon>Amoebophilaceae</taxon>
        <taxon>Candidatus Amoebophilus</taxon>
    </lineage>
</organism>
<dbReference type="Gene3D" id="1.10.166.10">
    <property type="entry name" value="Tetrahydrodipicolinate-N-succinyltransferase, N-terminal domain"/>
    <property type="match status" value="1"/>
</dbReference>
<dbReference type="Pfam" id="PF14805">
    <property type="entry name" value="THDPS_N_2"/>
    <property type="match status" value="1"/>
</dbReference>
<dbReference type="InterPro" id="IPR023180">
    <property type="entry name" value="THP_succinylTrfase_dom1"/>
</dbReference>
<protein>
    <recommendedName>
        <fullName evidence="2">Tetrahydrodipicolinate-N-succinyltransferase chain A domain-containing protein</fullName>
    </recommendedName>
</protein>
<feature type="domain" description="Tetrahydrodipicolinate-N-succinyltransferase chain A" evidence="2">
    <location>
        <begin position="8"/>
        <end position="67"/>
    </location>
</feature>
<accession>B3ET32</accession>
<dbReference type="InterPro" id="IPR050179">
    <property type="entry name" value="Trans_hexapeptide_repeat"/>
</dbReference>
<evidence type="ECO:0000256" key="1">
    <source>
        <dbReference type="ARBA" id="ARBA00007274"/>
    </source>
</evidence>
<gene>
    <name evidence="3" type="ordered locus">Aasi_1036</name>
</gene>
<evidence type="ECO:0000313" key="3">
    <source>
        <dbReference type="EMBL" id="ACE06384.1"/>
    </source>
</evidence>
<dbReference type="Gene3D" id="2.160.10.10">
    <property type="entry name" value="Hexapeptide repeat proteins"/>
    <property type="match status" value="1"/>
</dbReference>
<dbReference type="STRING" id="452471.Aasi_1036"/>
<dbReference type="RefSeq" id="WP_012473146.1">
    <property type="nucleotide sequence ID" value="NC_010830.1"/>
</dbReference>
<keyword evidence="4" id="KW-1185">Reference proteome</keyword>
<reference evidence="3 4" key="1">
    <citation type="journal article" date="2010" name="J. Bacteriol.">
        <title>The genome of the amoeba symbiont 'Candidatus Amoebophilus asiaticus' reveals common mechanisms for host cell interaction among amoeba-associated bacteria.</title>
        <authorList>
            <person name="Schmitz-Esser S."/>
            <person name="Tischler P."/>
            <person name="Arnold R."/>
            <person name="Montanaro J."/>
            <person name="Wagner M."/>
            <person name="Rattei T."/>
            <person name="Horn M."/>
        </authorList>
    </citation>
    <scope>NUCLEOTIDE SEQUENCE [LARGE SCALE GENOMIC DNA]</scope>
    <source>
        <strain evidence="3 4">5a2</strain>
    </source>
</reference>
<comment type="similarity">
    <text evidence="1">Belongs to the transferase hexapeptide repeat family.</text>
</comment>
<dbReference type="NCBIfam" id="NF008808">
    <property type="entry name" value="PRK11830.1"/>
    <property type="match status" value="1"/>
</dbReference>
<dbReference type="Proteomes" id="UP000001227">
    <property type="component" value="Chromosome"/>
</dbReference>
<dbReference type="Pfam" id="PF14602">
    <property type="entry name" value="Hexapep_2"/>
    <property type="match status" value="1"/>
</dbReference>
<dbReference type="InterPro" id="IPR011004">
    <property type="entry name" value="Trimer_LpxA-like_sf"/>
</dbReference>
<dbReference type="AlphaFoldDB" id="B3ET32"/>
<dbReference type="SUPFAM" id="SSF51161">
    <property type="entry name" value="Trimeric LpxA-like enzymes"/>
    <property type="match status" value="1"/>
</dbReference>
<dbReference type="KEGG" id="aas:Aasi_1036"/>
<dbReference type="PANTHER" id="PTHR43300">
    <property type="entry name" value="ACETYLTRANSFERASE"/>
    <property type="match status" value="1"/>
</dbReference>
<dbReference type="InterPro" id="IPR037133">
    <property type="entry name" value="THP_succinylTrfase_N_sf"/>
</dbReference>
<dbReference type="eggNOG" id="COG2171">
    <property type="taxonomic scope" value="Bacteria"/>
</dbReference>
<dbReference type="EMBL" id="CP001102">
    <property type="protein sequence ID" value="ACE06384.1"/>
    <property type="molecule type" value="Genomic_DNA"/>
</dbReference>
<name>B3ET32_AMOA5</name>
<dbReference type="CDD" id="cd03350">
    <property type="entry name" value="LbH_THP_succinylT"/>
    <property type="match status" value="1"/>
</dbReference>
<dbReference type="PANTHER" id="PTHR43300:SF10">
    <property type="entry name" value="2,3,4,5-TETRAHYDROPYRIDINE-2,6-DICARBOXYLATE N-ACETYLTRANSFERASE"/>
    <property type="match status" value="1"/>
</dbReference>